<dbReference type="EMBL" id="MDYN01000011">
    <property type="protein sequence ID" value="OQD85123.1"/>
    <property type="molecule type" value="Genomic_DNA"/>
</dbReference>
<protein>
    <recommendedName>
        <fullName evidence="1">Cyanovirin-N domain-containing protein</fullName>
    </recommendedName>
</protein>
<keyword evidence="3" id="KW-1185">Reference proteome</keyword>
<evidence type="ECO:0000313" key="2">
    <source>
        <dbReference type="EMBL" id="OQD85123.1"/>
    </source>
</evidence>
<feature type="domain" description="Cyanovirin-N" evidence="1">
    <location>
        <begin position="2"/>
        <end position="108"/>
    </location>
</feature>
<dbReference type="InterPro" id="IPR036673">
    <property type="entry name" value="Cyanovirin-N_sf"/>
</dbReference>
<dbReference type="SUPFAM" id="SSF51322">
    <property type="entry name" value="Cyanovirin-N"/>
    <property type="match status" value="1"/>
</dbReference>
<dbReference type="SMART" id="SM01111">
    <property type="entry name" value="CVNH"/>
    <property type="match status" value="1"/>
</dbReference>
<evidence type="ECO:0000313" key="3">
    <source>
        <dbReference type="Proteomes" id="UP000191672"/>
    </source>
</evidence>
<dbReference type="STRING" id="416450.A0A1V6Q7B8"/>
<reference evidence="3" key="1">
    <citation type="journal article" date="2017" name="Nat. Microbiol.">
        <title>Global analysis of biosynthetic gene clusters reveals vast potential of secondary metabolite production in Penicillium species.</title>
        <authorList>
            <person name="Nielsen J.C."/>
            <person name="Grijseels S."/>
            <person name="Prigent S."/>
            <person name="Ji B."/>
            <person name="Dainat J."/>
            <person name="Nielsen K.F."/>
            <person name="Frisvad J.C."/>
            <person name="Workman M."/>
            <person name="Nielsen J."/>
        </authorList>
    </citation>
    <scope>NUCLEOTIDE SEQUENCE [LARGE SCALE GENOMIC DNA]</scope>
    <source>
        <strain evidence="3">IBT 31811</strain>
    </source>
</reference>
<comment type="caution">
    <text evidence="2">The sequence shown here is derived from an EMBL/GenBank/DDBJ whole genome shotgun (WGS) entry which is preliminary data.</text>
</comment>
<dbReference type="InterPro" id="IPR011058">
    <property type="entry name" value="Cyanovirin-N"/>
</dbReference>
<dbReference type="PANTHER" id="PTHR42076">
    <property type="entry name" value="CYANOVIRIN-N HOMOLOG"/>
    <property type="match status" value="1"/>
</dbReference>
<dbReference type="PANTHER" id="PTHR42076:SF1">
    <property type="entry name" value="CYANOVIRIN-N DOMAIN-CONTAINING PROTEIN"/>
    <property type="match status" value="1"/>
</dbReference>
<organism evidence="2 3">
    <name type="scientific">Penicillium antarcticum</name>
    <dbReference type="NCBI Taxonomy" id="416450"/>
    <lineage>
        <taxon>Eukaryota</taxon>
        <taxon>Fungi</taxon>
        <taxon>Dikarya</taxon>
        <taxon>Ascomycota</taxon>
        <taxon>Pezizomycotina</taxon>
        <taxon>Eurotiomycetes</taxon>
        <taxon>Eurotiomycetidae</taxon>
        <taxon>Eurotiales</taxon>
        <taxon>Aspergillaceae</taxon>
        <taxon>Penicillium</taxon>
    </lineage>
</organism>
<evidence type="ECO:0000259" key="1">
    <source>
        <dbReference type="SMART" id="SM01111"/>
    </source>
</evidence>
<dbReference type="AlphaFoldDB" id="A0A1V6Q7B8"/>
<gene>
    <name evidence="2" type="ORF">PENANT_c011G02639</name>
</gene>
<dbReference type="Pfam" id="PF08881">
    <property type="entry name" value="CVNH"/>
    <property type="match status" value="1"/>
</dbReference>
<dbReference type="Proteomes" id="UP000191672">
    <property type="component" value="Unassembled WGS sequence"/>
</dbReference>
<sequence>MPFHKSSMDIRLKDKHILSAYCRRPTGDAIYSELDLNGVLGAKKGELRKLTWSCENFSDSATDVALRMDGPNDEPVLHAQLDDGEGNISNDELNLGTCIKNEDGHLRYMQCF</sequence>
<proteinExistence type="predicted"/>
<dbReference type="OrthoDB" id="2441380at2759"/>
<dbReference type="Gene3D" id="2.30.60.10">
    <property type="entry name" value="Cyanovirin-N"/>
    <property type="match status" value="1"/>
</dbReference>
<name>A0A1V6Q7B8_9EURO</name>
<accession>A0A1V6Q7B8</accession>